<reference evidence="3 4" key="1">
    <citation type="submission" date="2017-03" db="EMBL/GenBank/DDBJ databases">
        <title>Genome sequence of Clostridium chromiireducens DSM 23318.</title>
        <authorList>
            <person name="Poehlein A."/>
            <person name="Daniel R."/>
        </authorList>
    </citation>
    <scope>NUCLEOTIDE SEQUENCE [LARGE SCALE GENOMIC DNA]</scope>
    <source>
        <strain evidence="3 4">DSM 23318</strain>
    </source>
</reference>
<evidence type="ECO:0000313" key="4">
    <source>
        <dbReference type="Proteomes" id="UP000191056"/>
    </source>
</evidence>
<dbReference type="Pfam" id="PF09681">
    <property type="entry name" value="Phage_rep_org_N"/>
    <property type="match status" value="1"/>
</dbReference>
<dbReference type="AlphaFoldDB" id="A0A1V4J1A0"/>
<evidence type="ECO:0000259" key="2">
    <source>
        <dbReference type="Pfam" id="PF09681"/>
    </source>
</evidence>
<dbReference type="EMBL" id="MZGT01000004">
    <property type="protein sequence ID" value="OPJ65870.1"/>
    <property type="molecule type" value="Genomic_DNA"/>
</dbReference>
<name>A0A1V4J1A0_9CLOT</name>
<protein>
    <recommendedName>
        <fullName evidence="2">Phage replisome organiser N-terminal domain-containing protein</fullName>
    </recommendedName>
</protein>
<dbReference type="OrthoDB" id="1938465at2"/>
<dbReference type="STRING" id="225345.CLCHR_04430"/>
<dbReference type="RefSeq" id="WP_079438048.1">
    <property type="nucleotide sequence ID" value="NZ_MZGT01000004.1"/>
</dbReference>
<proteinExistence type="predicted"/>
<dbReference type="InterPro" id="IPR010056">
    <property type="entry name" value="Phage_rep_org__N"/>
</dbReference>
<dbReference type="Proteomes" id="UP000191056">
    <property type="component" value="Unassembled WGS sequence"/>
</dbReference>
<organism evidence="3 4">
    <name type="scientific">Clostridium chromiireducens</name>
    <dbReference type="NCBI Taxonomy" id="225345"/>
    <lineage>
        <taxon>Bacteria</taxon>
        <taxon>Bacillati</taxon>
        <taxon>Bacillota</taxon>
        <taxon>Clostridia</taxon>
        <taxon>Eubacteriales</taxon>
        <taxon>Clostridiaceae</taxon>
        <taxon>Clostridium</taxon>
    </lineage>
</organism>
<comment type="caution">
    <text evidence="3">The sequence shown here is derived from an EMBL/GenBank/DDBJ whole genome shotgun (WGS) entry which is preliminary data.</text>
</comment>
<feature type="domain" description="Phage replisome organiser N-terminal" evidence="2">
    <location>
        <begin position="7"/>
        <end position="123"/>
    </location>
</feature>
<dbReference type="NCBIfam" id="TIGR01714">
    <property type="entry name" value="phage_rep_org_N"/>
    <property type="match status" value="1"/>
</dbReference>
<feature type="region of interest" description="Disordered" evidence="1">
    <location>
        <begin position="236"/>
        <end position="274"/>
    </location>
</feature>
<sequence length="305" mass="35507">MKERKIVKLRVDMYEDTKSKIIDKMNERDLIHYIWIRLIALAGKVNLKGELFLSRNIPYTLETLAIEFNREAIQVKLVLEVLIDLEMLEFTEDNIYKVKNFAKHQNIKVNEKVKEKDIVEKEKGSDENEENLKENLMIIDSKTSKYKSIDEIIKNKTSEIEEKNIVISREAINNDDDENNSNNFNEYRENPVGINSEFIVTNSMLNEAHINNDNMIRTEKISDNEIININMNTLNNKNINENNVHSSIPTSLQKRKKKNKSRGKSKDKGNVNEINFNQDEEEIVEFHSGDIPLGEGEKVVMAFSM</sequence>
<evidence type="ECO:0000256" key="1">
    <source>
        <dbReference type="SAM" id="MobiDB-lite"/>
    </source>
</evidence>
<keyword evidence="4" id="KW-1185">Reference proteome</keyword>
<feature type="compositionally biased region" description="Basic residues" evidence="1">
    <location>
        <begin position="253"/>
        <end position="263"/>
    </location>
</feature>
<gene>
    <name evidence="3" type="ORF">CLCHR_04430</name>
</gene>
<evidence type="ECO:0000313" key="3">
    <source>
        <dbReference type="EMBL" id="OPJ65870.1"/>
    </source>
</evidence>
<accession>A0A1V4J1A0</accession>